<feature type="domain" description="AMP-binding enzyme C-terminal" evidence="9">
    <location>
        <begin position="423"/>
        <end position="501"/>
    </location>
</feature>
<dbReference type="AlphaFoldDB" id="A0A378MFY6"/>
<evidence type="ECO:0000256" key="5">
    <source>
        <dbReference type="ARBA" id="ARBA00054605"/>
    </source>
</evidence>
<feature type="binding site" evidence="7">
    <location>
        <begin position="301"/>
        <end position="306"/>
    </location>
    <ligand>
        <name>ATP</name>
        <dbReference type="ChEBI" id="CHEBI:30616"/>
    </ligand>
</feature>
<dbReference type="Gene3D" id="3.40.50.12780">
    <property type="entry name" value="N-terminal domain of ligase-like"/>
    <property type="match status" value="1"/>
</dbReference>
<dbReference type="Proteomes" id="UP000254879">
    <property type="component" value="Unassembled WGS sequence"/>
</dbReference>
<dbReference type="NCBIfam" id="TIGR01734">
    <property type="entry name" value="D-ala-DACP-lig"/>
    <property type="match status" value="1"/>
</dbReference>
<protein>
    <recommendedName>
        <fullName evidence="7">D-alanine--D-alanyl carrier protein ligase</fullName>
        <shortName evidence="7">DCL</shortName>
        <ecNumber evidence="7">6.2.1.54</ecNumber>
    </recommendedName>
    <alternativeName>
        <fullName evidence="7">D-alanine--poly(phosphoribitol) ligase subunit 1</fullName>
    </alternativeName>
    <alternativeName>
        <fullName evidence="7">D-alanine-activating enzyme</fullName>
        <shortName evidence="7">DAE</shortName>
    </alternativeName>
</protein>
<dbReference type="PANTHER" id="PTHR45398:SF1">
    <property type="entry name" value="ENZYME, PUTATIVE (JCVI)-RELATED"/>
    <property type="match status" value="1"/>
</dbReference>
<keyword evidence="2 7" id="KW-0436">Ligase</keyword>
<dbReference type="InterPro" id="IPR010071">
    <property type="entry name" value="AA_adenyl_dom"/>
</dbReference>
<dbReference type="GO" id="GO:0005524">
    <property type="term" value="F:ATP binding"/>
    <property type="evidence" value="ECO:0007669"/>
    <property type="project" value="UniProtKB-KW"/>
</dbReference>
<feature type="binding site" evidence="7">
    <location>
        <position position="310"/>
    </location>
    <ligand>
        <name>D-alanine</name>
        <dbReference type="ChEBI" id="CHEBI:57416"/>
    </ligand>
</feature>
<dbReference type="InterPro" id="IPR045851">
    <property type="entry name" value="AMP-bd_C_sf"/>
</dbReference>
<name>A0A378MFY6_LISGR</name>
<evidence type="ECO:0000256" key="3">
    <source>
        <dbReference type="ARBA" id="ARBA00022741"/>
    </source>
</evidence>
<organism evidence="10 11">
    <name type="scientific">Listeria grayi</name>
    <name type="common">Listeria murrayi</name>
    <dbReference type="NCBI Taxonomy" id="1641"/>
    <lineage>
        <taxon>Bacteria</taxon>
        <taxon>Bacillati</taxon>
        <taxon>Bacillota</taxon>
        <taxon>Bacilli</taxon>
        <taxon>Bacillales</taxon>
        <taxon>Listeriaceae</taxon>
        <taxon>Listeria</taxon>
    </lineage>
</organism>
<dbReference type="PANTHER" id="PTHR45398">
    <property type="match status" value="1"/>
</dbReference>
<comment type="subcellular location">
    <subcellularLocation>
        <location evidence="7">Cytoplasm</location>
    </subcellularLocation>
</comment>
<dbReference type="InterPro" id="IPR044507">
    <property type="entry name" value="DltA-like"/>
</dbReference>
<feature type="binding site" evidence="7">
    <location>
        <position position="501"/>
    </location>
    <ligand>
        <name>ATP</name>
        <dbReference type="ChEBI" id="CHEBI:30616"/>
    </ligand>
</feature>
<comment type="similarity">
    <text evidence="6 7">Belongs to the ATP-dependent AMP-binding enzyme family. DltA subfamily.</text>
</comment>
<dbReference type="SUPFAM" id="SSF56801">
    <property type="entry name" value="Acetyl-CoA synthetase-like"/>
    <property type="match status" value="1"/>
</dbReference>
<dbReference type="RefSeq" id="WP_115345921.1">
    <property type="nucleotide sequence ID" value="NZ_UGPG01000001.1"/>
</dbReference>
<sequence length="513" mass="57588">MRTQTETSYLLMKLNEWAEKAPNVSCYEYRDETLTYQSLKTKSDALAYYLAENYIAGTSQPALVYGHMNSSMLVAFIAVVKSGRAYIPVDSSMPKERLEQIIEAAQPAYIIATESFPLEESRQVPLITPDDIDRAVIKNDGKALSEERGVAEDENHYIIYTSGSTGMPKGVQISHNNLVSFTNWMLKTFSFAPGRRVLNQAPFSFDLSVMDLYPTLIAGGTLVPLDKAESNDLKTLATAIQNKKLQTWVSTPSFADVCLLDPNFNGENNPELTEFLFCGEVLTKETAAELLKRFPKARVFNTYGPTEATVAVTHIEVTPEILEQYEAIPLGEPKADLTLKIMREDGSEAAAGEKGEIVLIGPSVSKGYLHEAEKTAKVFSKHGGYRAYHTGDCGYKEAGQLFYHSRMDFQVKLHGYRIELEDIEQNLKVVDYVKNAVVLPRYRAGKVEKLVAVIVPNEHDFEKDYQLTKAIKNELKEVMPSYMIPGKWLYKTELPLTMNGKIDRKLLAEEVQR</sequence>
<evidence type="ECO:0000256" key="2">
    <source>
        <dbReference type="ARBA" id="ARBA00022598"/>
    </source>
</evidence>
<comment type="caution">
    <text evidence="7">Lacks conserved residue(s) required for the propagation of feature annotation.</text>
</comment>
<accession>A0A378MFY6</accession>
<dbReference type="FunFam" id="3.30.300.30:FF:000012">
    <property type="entry name" value="D-alanine--D-alanyl carrier protein ligase"/>
    <property type="match status" value="1"/>
</dbReference>
<dbReference type="InterPro" id="IPR025110">
    <property type="entry name" value="AMP-bd_C"/>
</dbReference>
<proteinExistence type="inferred from homology"/>
<dbReference type="UniPathway" id="UPA00556"/>
<dbReference type="PROSITE" id="PS00455">
    <property type="entry name" value="AMP_BINDING"/>
    <property type="match status" value="1"/>
</dbReference>
<comment type="function">
    <text evidence="5 7">Catalyzes the first step in the D-alanylation of lipoteichoic acid (LTA), the activation of D-alanine and its transfer onto the D-alanyl carrier protein (Dcp) DltC. In an ATP-dependent two-step reaction, forms a high energy D-alanyl-AMP intermediate, followed by transfer of the D-alanyl residue as a thiol ester to the phosphopantheinyl prosthetic group of the Dcp. D-alanylation of LTA plays an important role in modulating the properties of the cell wall in Gram-positive bacteria, influencing the net charge of the cell wall.</text>
</comment>
<evidence type="ECO:0000259" key="8">
    <source>
        <dbReference type="Pfam" id="PF00501"/>
    </source>
</evidence>
<feature type="binding site" evidence="7">
    <location>
        <position position="501"/>
    </location>
    <ligand>
        <name>D-alanine</name>
        <dbReference type="ChEBI" id="CHEBI:57416"/>
    </ligand>
</feature>
<feature type="domain" description="AMP-dependent synthetase/ligase" evidence="8">
    <location>
        <begin position="15"/>
        <end position="369"/>
    </location>
</feature>
<evidence type="ECO:0000256" key="6">
    <source>
        <dbReference type="ARBA" id="ARBA00061336"/>
    </source>
</evidence>
<dbReference type="HAMAP" id="MF_00593">
    <property type="entry name" value="DltA"/>
    <property type="match status" value="1"/>
</dbReference>
<dbReference type="Pfam" id="PF13193">
    <property type="entry name" value="AMP-binding_C"/>
    <property type="match status" value="1"/>
</dbReference>
<dbReference type="InterPro" id="IPR042099">
    <property type="entry name" value="ANL_N_sf"/>
</dbReference>
<gene>
    <name evidence="7 10" type="primary">dltA</name>
    <name evidence="10" type="ORF">NCTC10815_01621</name>
</gene>
<dbReference type="GO" id="GO:0047473">
    <property type="term" value="F:D-alanine [D-alanyl carrier protein] ligase activity"/>
    <property type="evidence" value="ECO:0007669"/>
    <property type="project" value="UniProtKB-UniRule"/>
</dbReference>
<comment type="pathway">
    <text evidence="7">Cell wall biogenesis; lipoteichoic acid biosynthesis.</text>
</comment>
<dbReference type="InterPro" id="IPR010072">
    <property type="entry name" value="DltA"/>
</dbReference>
<keyword evidence="1 7" id="KW-0963">Cytoplasm</keyword>
<dbReference type="EC" id="6.2.1.54" evidence="7"/>
<evidence type="ECO:0000256" key="7">
    <source>
        <dbReference type="HAMAP-Rule" id="MF_00593"/>
    </source>
</evidence>
<dbReference type="EMBL" id="UGPG01000001">
    <property type="protein sequence ID" value="STY44282.1"/>
    <property type="molecule type" value="Genomic_DNA"/>
</dbReference>
<evidence type="ECO:0000313" key="11">
    <source>
        <dbReference type="Proteomes" id="UP000254879"/>
    </source>
</evidence>
<dbReference type="Gene3D" id="3.30.300.30">
    <property type="match status" value="1"/>
</dbReference>
<evidence type="ECO:0000259" key="9">
    <source>
        <dbReference type="Pfam" id="PF13193"/>
    </source>
</evidence>
<dbReference type="GO" id="GO:0005737">
    <property type="term" value="C:cytoplasm"/>
    <property type="evidence" value="ECO:0007669"/>
    <property type="project" value="UniProtKB-SubCell"/>
</dbReference>
<keyword evidence="3 7" id="KW-0547">Nucleotide-binding</keyword>
<feature type="binding site" evidence="7">
    <location>
        <position position="206"/>
    </location>
    <ligand>
        <name>D-alanine</name>
        <dbReference type="ChEBI" id="CHEBI:57416"/>
    </ligand>
</feature>
<comment type="catalytic activity">
    <reaction evidence="7">
        <text>holo-[D-alanyl-carrier protein] + D-alanine + ATP = D-alanyl-[D-alanyl-carrier protein] + AMP + diphosphate</text>
        <dbReference type="Rhea" id="RHEA:55132"/>
        <dbReference type="Rhea" id="RHEA-COMP:14102"/>
        <dbReference type="Rhea" id="RHEA-COMP:14103"/>
        <dbReference type="ChEBI" id="CHEBI:30616"/>
        <dbReference type="ChEBI" id="CHEBI:33019"/>
        <dbReference type="ChEBI" id="CHEBI:57416"/>
        <dbReference type="ChEBI" id="CHEBI:64479"/>
        <dbReference type="ChEBI" id="CHEBI:138620"/>
        <dbReference type="ChEBI" id="CHEBI:456215"/>
        <dbReference type="EC" id="6.2.1.54"/>
    </reaction>
</comment>
<dbReference type="GO" id="GO:0070395">
    <property type="term" value="P:lipoteichoic acid biosynthetic process"/>
    <property type="evidence" value="ECO:0007669"/>
    <property type="project" value="UniProtKB-UniRule"/>
</dbReference>
<feature type="binding site" evidence="7">
    <location>
        <position position="392"/>
    </location>
    <ligand>
        <name>ATP</name>
        <dbReference type="ChEBI" id="CHEBI:30616"/>
    </ligand>
</feature>
<dbReference type="CDD" id="cd05945">
    <property type="entry name" value="DltA"/>
    <property type="match status" value="1"/>
</dbReference>
<dbReference type="NCBIfam" id="TIGR01733">
    <property type="entry name" value="AA-adenyl-dom"/>
    <property type="match status" value="1"/>
</dbReference>
<reference evidence="10 11" key="1">
    <citation type="submission" date="2018-06" db="EMBL/GenBank/DDBJ databases">
        <authorList>
            <consortium name="Pathogen Informatics"/>
            <person name="Doyle S."/>
        </authorList>
    </citation>
    <scope>NUCLEOTIDE SEQUENCE [LARGE SCALE GENOMIC DNA]</scope>
    <source>
        <strain evidence="11">NCTC 10815</strain>
    </source>
</reference>
<dbReference type="Pfam" id="PF00501">
    <property type="entry name" value="AMP-binding"/>
    <property type="match status" value="1"/>
</dbReference>
<evidence type="ECO:0000313" key="10">
    <source>
        <dbReference type="EMBL" id="STY44282.1"/>
    </source>
</evidence>
<evidence type="ECO:0000256" key="4">
    <source>
        <dbReference type="ARBA" id="ARBA00022840"/>
    </source>
</evidence>
<dbReference type="InterPro" id="IPR020845">
    <property type="entry name" value="AMP-binding_CS"/>
</dbReference>
<keyword evidence="4 7" id="KW-0067">ATP-binding</keyword>
<evidence type="ECO:0000256" key="1">
    <source>
        <dbReference type="ARBA" id="ARBA00022490"/>
    </source>
</evidence>
<dbReference type="InterPro" id="IPR000873">
    <property type="entry name" value="AMP-dep_synth/lig_dom"/>
</dbReference>
<feature type="binding site" evidence="7">
    <location>
        <begin position="161"/>
        <end position="162"/>
    </location>
    <ligand>
        <name>ATP</name>
        <dbReference type="ChEBI" id="CHEBI:30616"/>
    </ligand>
</feature>
<dbReference type="NCBIfam" id="NF003417">
    <property type="entry name" value="PRK04813.1"/>
    <property type="match status" value="1"/>
</dbReference>